<reference evidence="1" key="1">
    <citation type="submission" date="2022-02" db="EMBL/GenBank/DDBJ databases">
        <authorList>
            <person name="King R."/>
        </authorList>
    </citation>
    <scope>NUCLEOTIDE SEQUENCE</scope>
</reference>
<organism evidence="1 2">
    <name type="scientific">Aphis gossypii</name>
    <name type="common">Cotton aphid</name>
    <dbReference type="NCBI Taxonomy" id="80765"/>
    <lineage>
        <taxon>Eukaryota</taxon>
        <taxon>Metazoa</taxon>
        <taxon>Ecdysozoa</taxon>
        <taxon>Arthropoda</taxon>
        <taxon>Hexapoda</taxon>
        <taxon>Insecta</taxon>
        <taxon>Pterygota</taxon>
        <taxon>Neoptera</taxon>
        <taxon>Paraneoptera</taxon>
        <taxon>Hemiptera</taxon>
        <taxon>Sternorrhyncha</taxon>
        <taxon>Aphidomorpha</taxon>
        <taxon>Aphidoidea</taxon>
        <taxon>Aphididae</taxon>
        <taxon>Aphidini</taxon>
        <taxon>Aphis</taxon>
        <taxon>Aphis</taxon>
    </lineage>
</organism>
<accession>A0A9P0NDC2</accession>
<proteinExistence type="predicted"/>
<dbReference type="Proteomes" id="UP001154329">
    <property type="component" value="Chromosome 1"/>
</dbReference>
<protein>
    <submittedName>
        <fullName evidence="1">Uncharacterized protein</fullName>
    </submittedName>
</protein>
<sequence>MYDVIFFEKLFVMLITICHMFNGQTLKNDFEDNLICGLSKKQIHEAMFYSNKYSLKGIAKNSECLEEQNIGNDHCLTEQYKLIECLQKEYFLAKEQGNEITETNLAKKDKKLQDIIKKRSLQNIIEGNESLDIMARDYEEIIVQHLQSIDNMMKKTICVDDINKALTNTKVELTTVLQRQILNNNIDKISRLGIYYN</sequence>
<dbReference type="EMBL" id="OU899034">
    <property type="protein sequence ID" value="CAH1711406.1"/>
    <property type="molecule type" value="Genomic_DNA"/>
</dbReference>
<dbReference type="AlphaFoldDB" id="A0A9P0NDC2"/>
<evidence type="ECO:0000313" key="2">
    <source>
        <dbReference type="Proteomes" id="UP001154329"/>
    </source>
</evidence>
<reference evidence="1" key="2">
    <citation type="submission" date="2022-10" db="EMBL/GenBank/DDBJ databases">
        <authorList>
            <consortium name="ENA_rothamsted_submissions"/>
            <consortium name="culmorum"/>
            <person name="King R."/>
        </authorList>
    </citation>
    <scope>NUCLEOTIDE SEQUENCE</scope>
</reference>
<keyword evidence="2" id="KW-1185">Reference proteome</keyword>
<name>A0A9P0NDC2_APHGO</name>
<evidence type="ECO:0000313" key="1">
    <source>
        <dbReference type="EMBL" id="CAH1711406.1"/>
    </source>
</evidence>
<gene>
    <name evidence="1" type="ORF">APHIGO_LOCUS1578</name>
</gene>